<evidence type="ECO:0000256" key="4">
    <source>
        <dbReference type="ARBA" id="ARBA00023136"/>
    </source>
</evidence>
<organism evidence="6 7">
    <name type="scientific">Vagococcus fessus</name>
    <dbReference type="NCBI Taxonomy" id="120370"/>
    <lineage>
        <taxon>Bacteria</taxon>
        <taxon>Bacillati</taxon>
        <taxon>Bacillota</taxon>
        <taxon>Bacilli</taxon>
        <taxon>Lactobacillales</taxon>
        <taxon>Enterococcaceae</taxon>
        <taxon>Vagococcus</taxon>
    </lineage>
</organism>
<dbReference type="OrthoDB" id="357960at2"/>
<comment type="similarity">
    <text evidence="5">Belongs to the 4-toluene sulfonate uptake permease (TSUP) (TC 2.A.102) family.</text>
</comment>
<feature type="transmembrane region" description="Helical" evidence="5">
    <location>
        <begin position="107"/>
        <end position="126"/>
    </location>
</feature>
<feature type="transmembrane region" description="Helical" evidence="5">
    <location>
        <begin position="6"/>
        <end position="25"/>
    </location>
</feature>
<keyword evidence="3 5" id="KW-1133">Transmembrane helix</keyword>
<feature type="transmembrane region" description="Helical" evidence="5">
    <location>
        <begin position="266"/>
        <end position="284"/>
    </location>
</feature>
<name>A0A430AC04_9ENTE</name>
<feature type="transmembrane region" description="Helical" evidence="5">
    <location>
        <begin position="171"/>
        <end position="195"/>
    </location>
</feature>
<dbReference type="AlphaFoldDB" id="A0A430AC04"/>
<keyword evidence="4 5" id="KW-0472">Membrane</keyword>
<dbReference type="PANTHER" id="PTHR43483">
    <property type="entry name" value="MEMBRANE TRANSPORTER PROTEIN HI_0806-RELATED"/>
    <property type="match status" value="1"/>
</dbReference>
<evidence type="ECO:0000313" key="6">
    <source>
        <dbReference type="EMBL" id="RSU04750.1"/>
    </source>
</evidence>
<proteinExistence type="inferred from homology"/>
<comment type="subcellular location">
    <subcellularLocation>
        <location evidence="5">Cell membrane</location>
        <topology evidence="5">Multi-pass membrane protein</topology>
    </subcellularLocation>
    <subcellularLocation>
        <location evidence="1">Membrane</location>
        <topology evidence="1">Multi-pass membrane protein</topology>
    </subcellularLocation>
</comment>
<feature type="transmembrane region" description="Helical" evidence="5">
    <location>
        <begin position="242"/>
        <end position="260"/>
    </location>
</feature>
<dbReference type="EMBL" id="NGJY01000001">
    <property type="protein sequence ID" value="RSU04750.1"/>
    <property type="molecule type" value="Genomic_DNA"/>
</dbReference>
<dbReference type="PANTHER" id="PTHR43483:SF3">
    <property type="entry name" value="MEMBRANE TRANSPORTER PROTEIN HI_0806-RELATED"/>
    <property type="match status" value="1"/>
</dbReference>
<feature type="transmembrane region" description="Helical" evidence="5">
    <location>
        <begin position="132"/>
        <end position="150"/>
    </location>
</feature>
<dbReference type="RefSeq" id="WP_126830320.1">
    <property type="nucleotide sequence ID" value="NZ_CBCRYB010000002.1"/>
</dbReference>
<evidence type="ECO:0000256" key="1">
    <source>
        <dbReference type="ARBA" id="ARBA00004141"/>
    </source>
</evidence>
<feature type="transmembrane region" description="Helical" evidence="5">
    <location>
        <begin position="201"/>
        <end position="222"/>
    </location>
</feature>
<comment type="caution">
    <text evidence="6">The sequence shown here is derived from an EMBL/GenBank/DDBJ whole genome shotgun (WGS) entry which is preliminary data.</text>
</comment>
<evidence type="ECO:0000256" key="2">
    <source>
        <dbReference type="ARBA" id="ARBA00022692"/>
    </source>
</evidence>
<feature type="transmembrane region" description="Helical" evidence="5">
    <location>
        <begin position="37"/>
        <end position="59"/>
    </location>
</feature>
<gene>
    <name evidence="6" type="ORF">CBF31_01650</name>
</gene>
<accession>A0A430AC04</accession>
<evidence type="ECO:0000256" key="5">
    <source>
        <dbReference type="RuleBase" id="RU363041"/>
    </source>
</evidence>
<protein>
    <recommendedName>
        <fullName evidence="5">Probable membrane transporter protein</fullName>
    </recommendedName>
</protein>
<reference evidence="6 7" key="1">
    <citation type="submission" date="2017-05" db="EMBL/GenBank/DDBJ databases">
        <title>Vagococcus spp. assemblies.</title>
        <authorList>
            <person name="Gulvik C.A."/>
        </authorList>
    </citation>
    <scope>NUCLEOTIDE SEQUENCE [LARGE SCALE GENOMIC DNA]</scope>
    <source>
        <strain evidence="6 7">CCUG 41755</strain>
    </source>
</reference>
<dbReference type="Pfam" id="PF01925">
    <property type="entry name" value="TauE"/>
    <property type="match status" value="1"/>
</dbReference>
<evidence type="ECO:0000313" key="7">
    <source>
        <dbReference type="Proteomes" id="UP000287101"/>
    </source>
</evidence>
<keyword evidence="2 5" id="KW-0812">Transmembrane</keyword>
<dbReference type="GO" id="GO:0005886">
    <property type="term" value="C:plasma membrane"/>
    <property type="evidence" value="ECO:0007669"/>
    <property type="project" value="UniProtKB-SubCell"/>
</dbReference>
<dbReference type="Proteomes" id="UP000287101">
    <property type="component" value="Unassembled WGS sequence"/>
</dbReference>
<keyword evidence="7" id="KW-1185">Reference proteome</keyword>
<dbReference type="InterPro" id="IPR002781">
    <property type="entry name" value="TM_pro_TauE-like"/>
</dbReference>
<evidence type="ECO:0000256" key="3">
    <source>
        <dbReference type="ARBA" id="ARBA00022989"/>
    </source>
</evidence>
<keyword evidence="5" id="KW-1003">Cell membrane</keyword>
<sequence length="293" mass="30773">MVVLAIQVLLVILAAYFSVIFIKDIMENKDDLGKGNWVVAFLIGFITDALDTLGIGSFAPTALALDATKQLESDRQLPGTLNVAHTIPVIVEAILFVKVVKVEPMTLFSLVIAAAVGSIFGSKIVAKMPERKVQLVMGIALIVTALLMGAKQLGWLDMLGTGNTAIGLTGFKLIIGIIGNAVFGALMTAGVGLYAPCMAMIYMLGVSPIVAMPIMMTSCAALMPVASREFIKTGNYARKISLGITVGGVIGVVLAVNFVSGLDMNILTWVIIAVVIYTGVNMLLKSKKAPSAA</sequence>